<accession>A0AAU8LPS3</accession>
<name>A0AAU8LPS3_9BACT</name>
<protein>
    <submittedName>
        <fullName evidence="1">Uncharacterized protein</fullName>
    </submittedName>
</protein>
<sequence length="159" mass="18692">MSASEMLDEVSQTHIYSRGRFSESMDSEAFNLLLEELKENSLISFYTFIDGTHGNINLTLDGFRTYISYNNISIENSVKKIIDELNNFKKNVEGRSNYYLRIPKENFYYDENSSEMNRYSDYIIQDLEGKGFIQCTRTMGQRGFYNLILLTEPDDYSFF</sequence>
<dbReference type="AlphaFoldDB" id="A0AAU8LPS3"/>
<evidence type="ECO:0000313" key="1">
    <source>
        <dbReference type="EMBL" id="XCN71015.1"/>
    </source>
</evidence>
<proteinExistence type="predicted"/>
<dbReference type="EMBL" id="CP159373">
    <property type="protein sequence ID" value="XCN71015.1"/>
    <property type="molecule type" value="Genomic_DNA"/>
</dbReference>
<gene>
    <name evidence="1" type="ORF">Q3M24_11855</name>
</gene>
<reference evidence="1" key="1">
    <citation type="journal article" date="2024" name="Syst. Appl. Microbiol.">
        <title>First single-strain enrichments of Electrothrix cable bacteria, description of E. aestuarii sp. nov. and E. rattekaaiensis sp. nov., and proposal of a cable bacteria taxonomy following the rules of the SeqCode.</title>
        <authorList>
            <person name="Plum-Jensen L.E."/>
            <person name="Schramm A."/>
            <person name="Marshall I.P.G."/>
        </authorList>
    </citation>
    <scope>NUCLEOTIDE SEQUENCE</scope>
    <source>
        <strain evidence="1">Rat1</strain>
    </source>
</reference>
<reference evidence="1" key="2">
    <citation type="submission" date="2024-06" db="EMBL/GenBank/DDBJ databases">
        <authorList>
            <person name="Plum-Jensen L.E."/>
            <person name="Schramm A."/>
            <person name="Marshall I.P.G."/>
        </authorList>
    </citation>
    <scope>NUCLEOTIDE SEQUENCE</scope>
    <source>
        <strain evidence="1">Rat1</strain>
    </source>
</reference>
<dbReference type="KEGG" id="eaj:Q3M24_11855"/>
<organism evidence="1">
    <name type="scientific">Candidatus Electrothrix aestuarii</name>
    <dbReference type="NCBI Taxonomy" id="3062594"/>
    <lineage>
        <taxon>Bacteria</taxon>
        <taxon>Pseudomonadati</taxon>
        <taxon>Thermodesulfobacteriota</taxon>
        <taxon>Desulfobulbia</taxon>
        <taxon>Desulfobulbales</taxon>
        <taxon>Desulfobulbaceae</taxon>
        <taxon>Candidatus Electrothrix</taxon>
    </lineage>
</organism>